<dbReference type="CDD" id="cd03822">
    <property type="entry name" value="GT4_mannosyltransferase-like"/>
    <property type="match status" value="1"/>
</dbReference>
<dbReference type="GO" id="GO:0016757">
    <property type="term" value="F:glycosyltransferase activity"/>
    <property type="evidence" value="ECO:0007669"/>
    <property type="project" value="InterPro"/>
</dbReference>
<accession>A0A1G7Q752</accession>
<reference evidence="3 4" key="1">
    <citation type="submission" date="2016-10" db="EMBL/GenBank/DDBJ databases">
        <authorList>
            <person name="de Groot N.N."/>
        </authorList>
    </citation>
    <scope>NUCLEOTIDE SEQUENCE [LARGE SCALE GENOMIC DNA]</scope>
    <source>
        <strain evidence="3 4">DSM 569</strain>
    </source>
</reference>
<feature type="domain" description="Glycosyl transferase family 1" evidence="1">
    <location>
        <begin position="180"/>
        <end position="359"/>
    </location>
</feature>
<proteinExistence type="predicted"/>
<dbReference type="Proteomes" id="UP000183404">
    <property type="component" value="Unassembled WGS sequence"/>
</dbReference>
<dbReference type="EMBL" id="FNBS01000033">
    <property type="protein sequence ID" value="SDF94303.1"/>
    <property type="molecule type" value="Genomic_DNA"/>
</dbReference>
<evidence type="ECO:0000259" key="2">
    <source>
        <dbReference type="Pfam" id="PF13439"/>
    </source>
</evidence>
<evidence type="ECO:0000313" key="3">
    <source>
        <dbReference type="EMBL" id="SDF94303.1"/>
    </source>
</evidence>
<evidence type="ECO:0000259" key="1">
    <source>
        <dbReference type="Pfam" id="PF00534"/>
    </source>
</evidence>
<evidence type="ECO:0000313" key="4">
    <source>
        <dbReference type="Proteomes" id="UP000183404"/>
    </source>
</evidence>
<keyword evidence="3" id="KW-0808">Transferase</keyword>
<dbReference type="PANTHER" id="PTHR12526:SF572">
    <property type="entry name" value="BLL5144 PROTEIN"/>
    <property type="match status" value="1"/>
</dbReference>
<dbReference type="AlphaFoldDB" id="A0A1G7Q752"/>
<sequence length="391" mass="44713">MMNITGRNVAFLSTYPPRECGIATFTQDLVNEIKKIKLINFAGVIAINDNKTYEYDSDVKYQLQQFVREDYVRLARELNESDIDLLIIEHEYGIFGGESGEYLLDLVDNLNIPFVLTVHTVLSNPNEKQLMILKELGKKSVKVVTMAKNTIPLLEKIYHIPSCKITVIPHGVPSLPVLPKETLKEKYGFQGRKIISTFGLINPGKGIEYGIEAISIVAQKYKEVLYLILGQTHPNIKREFGEEYREKLQKLVHDLGVEDNVKFVDKYLTKREIIEYLKMSDIYMTPYLNKEQAVSGTLAYAAGLGKVIISTPYMYAEEILGEGRGLLANFRDAKSLAKHIEYIFENPEKRLQIESEIKKLGNTMMWNNVAYRYVIMILSVLDIKSREEVVI</sequence>
<feature type="domain" description="Glycosyltransferase subfamily 4-like N-terminal" evidence="2">
    <location>
        <begin position="66"/>
        <end position="172"/>
    </location>
</feature>
<organism evidence="3 4">
    <name type="scientific">Thermoanaerobacter thermohydrosulfuricus</name>
    <name type="common">Clostridium thermohydrosulfuricum</name>
    <dbReference type="NCBI Taxonomy" id="1516"/>
    <lineage>
        <taxon>Bacteria</taxon>
        <taxon>Bacillati</taxon>
        <taxon>Bacillota</taxon>
        <taxon>Clostridia</taxon>
        <taxon>Thermoanaerobacterales</taxon>
        <taxon>Thermoanaerobacteraceae</taxon>
        <taxon>Thermoanaerobacter</taxon>
    </lineage>
</organism>
<dbReference type="InterPro" id="IPR028098">
    <property type="entry name" value="Glyco_trans_4-like_N"/>
</dbReference>
<dbReference type="SUPFAM" id="SSF53756">
    <property type="entry name" value="UDP-Glycosyltransferase/glycogen phosphorylase"/>
    <property type="match status" value="1"/>
</dbReference>
<dbReference type="Pfam" id="PF13439">
    <property type="entry name" value="Glyco_transf_4"/>
    <property type="match status" value="1"/>
</dbReference>
<dbReference type="RefSeq" id="WP_039931522.1">
    <property type="nucleotide sequence ID" value="NZ_FNBS01000033.1"/>
</dbReference>
<dbReference type="Pfam" id="PF00534">
    <property type="entry name" value="Glycos_transf_1"/>
    <property type="match status" value="1"/>
</dbReference>
<dbReference type="PANTHER" id="PTHR12526">
    <property type="entry name" value="GLYCOSYLTRANSFERASE"/>
    <property type="match status" value="1"/>
</dbReference>
<dbReference type="Gene3D" id="3.40.50.2000">
    <property type="entry name" value="Glycogen Phosphorylase B"/>
    <property type="match status" value="2"/>
</dbReference>
<name>A0A1G7Q752_THETY</name>
<dbReference type="InterPro" id="IPR001296">
    <property type="entry name" value="Glyco_trans_1"/>
</dbReference>
<protein>
    <submittedName>
        <fullName evidence="3">Glycosyltransferase involved in cell wall bisynthesis</fullName>
    </submittedName>
</protein>
<gene>
    <name evidence="3" type="ORF">SAMN04244560_01515</name>
</gene>